<accession>A0ABQ4SFX2</accession>
<organism evidence="1 2">
    <name type="scientific">Methylobacterium isbiliense</name>
    <dbReference type="NCBI Taxonomy" id="315478"/>
    <lineage>
        <taxon>Bacteria</taxon>
        <taxon>Pseudomonadati</taxon>
        <taxon>Pseudomonadota</taxon>
        <taxon>Alphaproteobacteria</taxon>
        <taxon>Hyphomicrobiales</taxon>
        <taxon>Methylobacteriaceae</taxon>
        <taxon>Methylobacterium</taxon>
    </lineage>
</organism>
<evidence type="ECO:0000313" key="2">
    <source>
        <dbReference type="Proteomes" id="UP001055153"/>
    </source>
</evidence>
<dbReference type="Proteomes" id="UP001055153">
    <property type="component" value="Unassembled WGS sequence"/>
</dbReference>
<comment type="caution">
    <text evidence="1">The sequence shown here is derived from an EMBL/GenBank/DDBJ whole genome shotgun (WGS) entry which is preliminary data.</text>
</comment>
<dbReference type="EMBL" id="BPQQ01000036">
    <property type="protein sequence ID" value="GJE01276.1"/>
    <property type="molecule type" value="Genomic_DNA"/>
</dbReference>
<evidence type="ECO:0000313" key="1">
    <source>
        <dbReference type="EMBL" id="GJE01276.1"/>
    </source>
</evidence>
<proteinExistence type="predicted"/>
<evidence type="ECO:0008006" key="3">
    <source>
        <dbReference type="Google" id="ProtNLM"/>
    </source>
</evidence>
<sequence>MAPTPAALKARFPAFAPVPDGTVAAALAEAEARVDAAWAAADRDPARMLYAAHLLTLDGLGGPEGVLAGALDLRALRSGTLQIERHPPDATLPGTLGQTSYGRRFHELMMRNGPGIVVV</sequence>
<name>A0ABQ4SFX2_9HYPH</name>
<reference evidence="1" key="2">
    <citation type="submission" date="2021-08" db="EMBL/GenBank/DDBJ databases">
        <authorList>
            <person name="Tani A."/>
            <person name="Ola A."/>
            <person name="Ogura Y."/>
            <person name="Katsura K."/>
            <person name="Hayashi T."/>
        </authorList>
    </citation>
    <scope>NUCLEOTIDE SEQUENCE</scope>
    <source>
        <strain evidence="1">DSM 17168</strain>
    </source>
</reference>
<reference evidence="1" key="1">
    <citation type="journal article" date="2021" name="Front. Microbiol.">
        <title>Comprehensive Comparative Genomics and Phenotyping of Methylobacterium Species.</title>
        <authorList>
            <person name="Alessa O."/>
            <person name="Ogura Y."/>
            <person name="Fujitani Y."/>
            <person name="Takami H."/>
            <person name="Hayashi T."/>
            <person name="Sahin N."/>
            <person name="Tani A."/>
        </authorList>
    </citation>
    <scope>NUCLEOTIDE SEQUENCE</scope>
    <source>
        <strain evidence="1">DSM 17168</strain>
    </source>
</reference>
<dbReference type="Pfam" id="PF13262">
    <property type="entry name" value="DUF4054"/>
    <property type="match status" value="1"/>
</dbReference>
<keyword evidence="2" id="KW-1185">Reference proteome</keyword>
<dbReference type="RefSeq" id="WP_238236086.1">
    <property type="nucleotide sequence ID" value="NZ_BPQQ01000036.1"/>
</dbReference>
<dbReference type="InterPro" id="IPR025127">
    <property type="entry name" value="DUF4054"/>
</dbReference>
<gene>
    <name evidence="1" type="ORF">GMJLKIPL_3206</name>
</gene>
<protein>
    <recommendedName>
        <fullName evidence="3">DUF4054 domain-containing protein</fullName>
    </recommendedName>
</protein>